<sequence>MIGNDLPSFIRDLKALKKSLIYETIRHLAFEEIPTSGIDQISDLKKIKGYDRAYRIRVSDYRISLFIEDNAITFTRVRHRREIYRYFL</sequence>
<dbReference type="AlphaFoldDB" id="A0A951UNE7"/>
<dbReference type="InterPro" id="IPR052747">
    <property type="entry name" value="TA_system_RelE_toxin"/>
</dbReference>
<dbReference type="Gene3D" id="3.30.2310.20">
    <property type="entry name" value="RelE-like"/>
    <property type="match status" value="1"/>
</dbReference>
<dbReference type="EMBL" id="JAHHHD010000015">
    <property type="protein sequence ID" value="MBW4659794.1"/>
    <property type="molecule type" value="Genomic_DNA"/>
</dbReference>
<reference evidence="1" key="1">
    <citation type="submission" date="2021-05" db="EMBL/GenBank/DDBJ databases">
        <authorList>
            <person name="Pietrasiak N."/>
            <person name="Ward R."/>
            <person name="Stajich J.E."/>
            <person name="Kurbessoian T."/>
        </authorList>
    </citation>
    <scope>NUCLEOTIDE SEQUENCE</scope>
    <source>
        <strain evidence="1">UHER 2000/2452</strain>
    </source>
</reference>
<reference evidence="1" key="2">
    <citation type="journal article" date="2022" name="Microbiol. Resour. Announc.">
        <title>Metagenome Sequencing to Explore Phylogenomics of Terrestrial Cyanobacteria.</title>
        <authorList>
            <person name="Ward R.D."/>
            <person name="Stajich J.E."/>
            <person name="Johansen J.R."/>
            <person name="Huntemann M."/>
            <person name="Clum A."/>
            <person name="Foster B."/>
            <person name="Foster B."/>
            <person name="Roux S."/>
            <person name="Palaniappan K."/>
            <person name="Varghese N."/>
            <person name="Mukherjee S."/>
            <person name="Reddy T.B.K."/>
            <person name="Daum C."/>
            <person name="Copeland A."/>
            <person name="Chen I.A."/>
            <person name="Ivanova N.N."/>
            <person name="Kyrpides N.C."/>
            <person name="Shapiro N."/>
            <person name="Eloe-Fadrosh E.A."/>
            <person name="Pietrasiak N."/>
        </authorList>
    </citation>
    <scope>NUCLEOTIDE SEQUENCE</scope>
    <source>
        <strain evidence="1">UHER 2000/2452</strain>
    </source>
</reference>
<protein>
    <submittedName>
        <fullName evidence="1">Type II toxin-antitoxin system RelE/ParE family toxin</fullName>
    </submittedName>
</protein>
<gene>
    <name evidence="1" type="ORF">KME15_14045</name>
</gene>
<dbReference type="PANTHER" id="PTHR38813:SF1">
    <property type="entry name" value="TOXIN RELE1-RELATED"/>
    <property type="match status" value="1"/>
</dbReference>
<dbReference type="SUPFAM" id="SSF143011">
    <property type="entry name" value="RelE-like"/>
    <property type="match status" value="1"/>
</dbReference>
<accession>A0A951UNE7</accession>
<evidence type="ECO:0000313" key="1">
    <source>
        <dbReference type="EMBL" id="MBW4659794.1"/>
    </source>
</evidence>
<name>A0A951UNE7_9CYAN</name>
<evidence type="ECO:0000313" key="2">
    <source>
        <dbReference type="Proteomes" id="UP000757435"/>
    </source>
</evidence>
<proteinExistence type="predicted"/>
<dbReference type="Proteomes" id="UP000757435">
    <property type="component" value="Unassembled WGS sequence"/>
</dbReference>
<organism evidence="1 2">
    <name type="scientific">Drouetiella hepatica Uher 2000/2452</name>
    <dbReference type="NCBI Taxonomy" id="904376"/>
    <lineage>
        <taxon>Bacteria</taxon>
        <taxon>Bacillati</taxon>
        <taxon>Cyanobacteriota</taxon>
        <taxon>Cyanophyceae</taxon>
        <taxon>Oculatellales</taxon>
        <taxon>Oculatellaceae</taxon>
        <taxon>Drouetiella</taxon>
    </lineage>
</organism>
<comment type="caution">
    <text evidence="1">The sequence shown here is derived from an EMBL/GenBank/DDBJ whole genome shotgun (WGS) entry which is preliminary data.</text>
</comment>
<dbReference type="InterPro" id="IPR035093">
    <property type="entry name" value="RelE/ParE_toxin_dom_sf"/>
</dbReference>
<dbReference type="PANTHER" id="PTHR38813">
    <property type="match status" value="1"/>
</dbReference>